<protein>
    <submittedName>
        <fullName evidence="1">Glycosyltransferase family 2 protein</fullName>
    </submittedName>
</protein>
<dbReference type="Proteomes" id="UP000273326">
    <property type="component" value="Chromosome"/>
</dbReference>
<organism evidence="1 2">
    <name type="scientific">Jeotgalibaca ciconiae</name>
    <dbReference type="NCBI Taxonomy" id="2496265"/>
    <lineage>
        <taxon>Bacteria</taxon>
        <taxon>Bacillati</taxon>
        <taxon>Bacillota</taxon>
        <taxon>Bacilli</taxon>
        <taxon>Lactobacillales</taxon>
        <taxon>Carnobacteriaceae</taxon>
        <taxon>Jeotgalibaca</taxon>
    </lineage>
</organism>
<name>A0A3Q9BL69_9LACT</name>
<reference evidence="2" key="1">
    <citation type="submission" date="2018-12" db="EMBL/GenBank/DDBJ databases">
        <title>Complete genome sequencing of Jeotgalibaca sp. H21T32.</title>
        <authorList>
            <person name="Bae J.-W."/>
            <person name="Lee S.-Y."/>
        </authorList>
    </citation>
    <scope>NUCLEOTIDE SEQUENCE [LARGE SCALE GENOMIC DNA]</scope>
    <source>
        <strain evidence="2">H21T32</strain>
    </source>
</reference>
<dbReference type="GO" id="GO:0016740">
    <property type="term" value="F:transferase activity"/>
    <property type="evidence" value="ECO:0007669"/>
    <property type="project" value="UniProtKB-KW"/>
</dbReference>
<dbReference type="RefSeq" id="WP_126110827.1">
    <property type="nucleotide sequence ID" value="NZ_CP034465.1"/>
</dbReference>
<keyword evidence="1" id="KW-0808">Transferase</keyword>
<dbReference type="KEGG" id="jeh:EJN90_09955"/>
<keyword evidence="2" id="KW-1185">Reference proteome</keyword>
<dbReference type="AlphaFoldDB" id="A0A3Q9BL69"/>
<accession>A0A3Q9BL69</accession>
<dbReference type="CDD" id="cd00761">
    <property type="entry name" value="Glyco_tranf_GTA_type"/>
    <property type="match status" value="1"/>
</dbReference>
<dbReference type="InterPro" id="IPR029044">
    <property type="entry name" value="Nucleotide-diphossugar_trans"/>
</dbReference>
<proteinExistence type="predicted"/>
<dbReference type="EMBL" id="CP034465">
    <property type="protein sequence ID" value="AZP04936.1"/>
    <property type="molecule type" value="Genomic_DNA"/>
</dbReference>
<sequence>MSVEVLVATMHQNDTSLIQQMNLQSDAIIINQTNEYNYEKIMNHSNTVHMYSFAERGVGLSRNNALMRSTADYALLADDDMVYVEHYPELVEKSFEKHPDADLIIFNLEEEEPTRYVIRKDFRVRKRNYMRFGAARVAFRTDRIKKKGISFHLLFGGGTPHSNGEDTIFLKDCLEKGLKIIAVPVTIAKLTEERESTWFKGYTEKYYRDRGALFKVLSPMFYHLVILQFIVRKYKKNQNMPSRTKQFQYMLEGANEMKN</sequence>
<dbReference type="SUPFAM" id="SSF53448">
    <property type="entry name" value="Nucleotide-diphospho-sugar transferases"/>
    <property type="match status" value="1"/>
</dbReference>
<evidence type="ECO:0000313" key="1">
    <source>
        <dbReference type="EMBL" id="AZP04936.1"/>
    </source>
</evidence>
<dbReference type="Gene3D" id="3.90.550.10">
    <property type="entry name" value="Spore Coat Polysaccharide Biosynthesis Protein SpsA, Chain A"/>
    <property type="match status" value="1"/>
</dbReference>
<gene>
    <name evidence="1" type="ORF">EJN90_09955</name>
</gene>
<evidence type="ECO:0000313" key="2">
    <source>
        <dbReference type="Proteomes" id="UP000273326"/>
    </source>
</evidence>
<dbReference type="OrthoDB" id="9778406at2"/>